<dbReference type="InterPro" id="IPR050288">
    <property type="entry name" value="Cellulose_deg_GH3"/>
</dbReference>
<dbReference type="EMBL" id="LAZR01002874">
    <property type="protein sequence ID" value="KKN24555.1"/>
    <property type="molecule type" value="Genomic_DNA"/>
</dbReference>
<accession>A0A0F9NYH1</accession>
<dbReference type="SUPFAM" id="SSF52279">
    <property type="entry name" value="Beta-D-glucan exohydrolase, C-terminal domain"/>
    <property type="match status" value="1"/>
</dbReference>
<dbReference type="SMART" id="SM01217">
    <property type="entry name" value="Fn3_like"/>
    <property type="match status" value="1"/>
</dbReference>
<reference evidence="4" key="1">
    <citation type="journal article" date="2015" name="Nature">
        <title>Complex archaea that bridge the gap between prokaryotes and eukaryotes.</title>
        <authorList>
            <person name="Spang A."/>
            <person name="Saw J.H."/>
            <person name="Jorgensen S.L."/>
            <person name="Zaremba-Niedzwiedzka K."/>
            <person name="Martijn J."/>
            <person name="Lind A.E."/>
            <person name="van Eijk R."/>
            <person name="Schleper C."/>
            <person name="Guy L."/>
            <person name="Ettema T.J."/>
        </authorList>
    </citation>
    <scope>NUCLEOTIDE SEQUENCE</scope>
</reference>
<evidence type="ECO:0000313" key="4">
    <source>
        <dbReference type="EMBL" id="KKN24555.1"/>
    </source>
</evidence>
<dbReference type="SUPFAM" id="SSF51445">
    <property type="entry name" value="(Trans)glycosidases"/>
    <property type="match status" value="1"/>
</dbReference>
<keyword evidence="2" id="KW-0378">Hydrolase</keyword>
<evidence type="ECO:0000256" key="1">
    <source>
        <dbReference type="ARBA" id="ARBA00005336"/>
    </source>
</evidence>
<proteinExistence type="inferred from homology"/>
<sequence length="676" mass="76221">MDKEIQKLNLSEFPFMNNTLELEKRVEDLLGRLALNEKFRLCVGKRWWYTNPIRRLNIASFAMHDGPHGVRADNKGIIQTTYFPSTICRAATWSTELSNRFGIAIAEEVRDVGAHMLLAPGINIQRTPMCGRTFEYQTEDPYLNKKLVVAVVKGVQSRKIAACVKHFICNNQEANRFTVDSVVSERALQEIYYPAFKAAVQEADAWSIMSCYNKLNGIYGSEHKHLLKEVLMNTWGFRGFVVSDWGATRATTSTESCMNAGLTLEMPSANKYSILKLMDAFKEGKFTVETLNDNVKRLLRVMFLVGFFDDDSTYPKGSRNTSEHQILAREIAEEGIVLLKNEGDLLPVDKEVVKKIAVIGPTVNKKTSLGGGSSTNFPPYEIKPIEGLREKCKGNFEIIESPSEADLTVIFAGYQHKKGMDMEGEDRDTFHLPPDQIELITKTIKENANTIVILIAGSPISMKDWIDKIPVVVQAWYGGMEAGNAIASILLGEVNPSGKLPLTFPKKLSDSPAHTSERTYPGDKQVFYEEGIFVGYRHFDSKCIEPLFPFGHGLSYTKFTYENLVIDKKTISENEILRVSVDIVNSGKLAGSEVVQLYIQDVESQVERPSKELKGFRKVKLKPNEKSTVRFEILKEDLSYFDEKINQWVTEKGEFVLLIGSSSRDIRLEGKFEYIG</sequence>
<evidence type="ECO:0000256" key="2">
    <source>
        <dbReference type="ARBA" id="ARBA00022801"/>
    </source>
</evidence>
<dbReference type="AlphaFoldDB" id="A0A0F9NYH1"/>
<comment type="similarity">
    <text evidence="1">Belongs to the glycosyl hydrolase 3 family.</text>
</comment>
<dbReference type="FunFam" id="2.60.40.10:FF:000495">
    <property type="entry name" value="Periplasmic beta-glucosidase"/>
    <property type="match status" value="1"/>
</dbReference>
<name>A0A0F9NYH1_9ZZZZ</name>
<comment type="caution">
    <text evidence="4">The sequence shown here is derived from an EMBL/GenBank/DDBJ whole genome shotgun (WGS) entry which is preliminary data.</text>
</comment>
<dbReference type="InterPro" id="IPR017853">
    <property type="entry name" value="GH"/>
</dbReference>
<dbReference type="Gene3D" id="2.60.40.10">
    <property type="entry name" value="Immunoglobulins"/>
    <property type="match status" value="1"/>
</dbReference>
<feature type="domain" description="Fibronectin type III-like" evidence="3">
    <location>
        <begin position="593"/>
        <end position="663"/>
    </location>
</feature>
<protein>
    <recommendedName>
        <fullName evidence="3">Fibronectin type III-like domain-containing protein</fullName>
    </recommendedName>
</protein>
<dbReference type="PRINTS" id="PR00133">
    <property type="entry name" value="GLHYDRLASE3"/>
</dbReference>
<dbReference type="PANTHER" id="PTHR42715">
    <property type="entry name" value="BETA-GLUCOSIDASE"/>
    <property type="match status" value="1"/>
</dbReference>
<dbReference type="Gene3D" id="3.40.50.1700">
    <property type="entry name" value="Glycoside hydrolase family 3 C-terminal domain"/>
    <property type="match status" value="1"/>
</dbReference>
<evidence type="ECO:0000259" key="3">
    <source>
        <dbReference type="SMART" id="SM01217"/>
    </source>
</evidence>
<gene>
    <name evidence="4" type="ORF">LCGC14_0893710</name>
</gene>
<dbReference type="GO" id="GO:0005975">
    <property type="term" value="P:carbohydrate metabolic process"/>
    <property type="evidence" value="ECO:0007669"/>
    <property type="project" value="InterPro"/>
</dbReference>
<dbReference type="Gene3D" id="3.20.20.300">
    <property type="entry name" value="Glycoside hydrolase, family 3, N-terminal domain"/>
    <property type="match status" value="1"/>
</dbReference>
<dbReference type="InterPro" id="IPR013783">
    <property type="entry name" value="Ig-like_fold"/>
</dbReference>
<organism evidence="4">
    <name type="scientific">marine sediment metagenome</name>
    <dbReference type="NCBI Taxonomy" id="412755"/>
    <lineage>
        <taxon>unclassified sequences</taxon>
        <taxon>metagenomes</taxon>
        <taxon>ecological metagenomes</taxon>
    </lineage>
</organism>
<dbReference type="Pfam" id="PF14310">
    <property type="entry name" value="Fn3-like"/>
    <property type="match status" value="1"/>
</dbReference>
<dbReference type="PANTHER" id="PTHR42715:SF10">
    <property type="entry name" value="BETA-GLUCOSIDASE"/>
    <property type="match status" value="1"/>
</dbReference>
<dbReference type="InterPro" id="IPR001764">
    <property type="entry name" value="Glyco_hydro_3_N"/>
</dbReference>
<dbReference type="InterPro" id="IPR036962">
    <property type="entry name" value="Glyco_hydro_3_N_sf"/>
</dbReference>
<dbReference type="InterPro" id="IPR026891">
    <property type="entry name" value="Fn3-like"/>
</dbReference>
<dbReference type="InterPro" id="IPR036881">
    <property type="entry name" value="Glyco_hydro_3_C_sf"/>
</dbReference>
<dbReference type="InterPro" id="IPR002772">
    <property type="entry name" value="Glyco_hydro_3_C"/>
</dbReference>
<dbReference type="GO" id="GO:0004553">
    <property type="term" value="F:hydrolase activity, hydrolyzing O-glycosyl compounds"/>
    <property type="evidence" value="ECO:0007669"/>
    <property type="project" value="InterPro"/>
</dbReference>
<dbReference type="Pfam" id="PF01915">
    <property type="entry name" value="Glyco_hydro_3_C"/>
    <property type="match status" value="1"/>
</dbReference>
<dbReference type="Pfam" id="PF00933">
    <property type="entry name" value="Glyco_hydro_3"/>
    <property type="match status" value="1"/>
</dbReference>